<accession>A0ABY1XPA5</accession>
<dbReference type="SUPFAM" id="SSF140990">
    <property type="entry name" value="FtsH protease domain-like"/>
    <property type="match status" value="1"/>
</dbReference>
<keyword evidence="2" id="KW-1185">Reference proteome</keyword>
<comment type="caution">
    <text evidence="1">The sequence shown here is derived from an EMBL/GenBank/DDBJ whole genome shotgun (WGS) entry which is preliminary data.</text>
</comment>
<dbReference type="EMBL" id="SILG01000001">
    <property type="protein sequence ID" value="TBE69426.1"/>
    <property type="molecule type" value="Genomic_DNA"/>
</dbReference>
<protein>
    <recommendedName>
        <fullName evidence="3">Peptidase M41 domain-containing protein</fullName>
    </recommendedName>
</protein>
<sequence length="145" mass="15590">MSERNLSEVAVHEAAHCVAAVRHRIRVRQASADGAVTLDPPGDCLEQGSHHAAVAVAYAVVALPGQAAAPNTGMSTSDQLLLEHSVFLGSWADDPEEMRSALSVLADRFVLEHREEIEKLALVLDDRRSMSGAEVEEVVGVWGRD</sequence>
<evidence type="ECO:0000313" key="1">
    <source>
        <dbReference type="EMBL" id="TBE69426.1"/>
    </source>
</evidence>
<name>A0ABY1XPA5_9HYPH</name>
<evidence type="ECO:0000313" key="2">
    <source>
        <dbReference type="Proteomes" id="UP000291302"/>
    </source>
</evidence>
<evidence type="ECO:0008006" key="3">
    <source>
        <dbReference type="Google" id="ProtNLM"/>
    </source>
</evidence>
<dbReference type="InterPro" id="IPR037219">
    <property type="entry name" value="Peptidase_M41-like"/>
</dbReference>
<dbReference type="Proteomes" id="UP000291302">
    <property type="component" value="Unassembled WGS sequence"/>
</dbReference>
<proteinExistence type="predicted"/>
<organism evidence="1 2">
    <name type="scientific">Rhizobium beringeri</name>
    <dbReference type="NCBI Taxonomy" id="3019934"/>
    <lineage>
        <taxon>Bacteria</taxon>
        <taxon>Pseudomonadati</taxon>
        <taxon>Pseudomonadota</taxon>
        <taxon>Alphaproteobacteria</taxon>
        <taxon>Hyphomicrobiales</taxon>
        <taxon>Rhizobiaceae</taxon>
        <taxon>Rhizobium/Agrobacterium group</taxon>
        <taxon>Rhizobium</taxon>
    </lineage>
</organism>
<gene>
    <name evidence="1" type="ORF">ELH03_00865</name>
</gene>
<reference evidence="1 2" key="1">
    <citation type="submission" date="2019-02" db="EMBL/GenBank/DDBJ databases">
        <title>The genomic architecture of introgression among sibling species of bacteria.</title>
        <authorList>
            <person name="Cavassim M.I.A."/>
            <person name="Moeskjaer S."/>
            <person name="Moslemi C."/>
            <person name="Fields B."/>
            <person name="Bachmann A."/>
            <person name="Vilhjalmsson B."/>
            <person name="Schierup M.H."/>
            <person name="Young J.P.W."/>
            <person name="Andersen S.U."/>
        </authorList>
    </citation>
    <scope>NUCLEOTIDE SEQUENCE [LARGE SCALE GENOMIC DNA]</scope>
    <source>
        <strain evidence="1 2">SM51</strain>
    </source>
</reference>